<feature type="compositionally biased region" description="Low complexity" evidence="1">
    <location>
        <begin position="968"/>
        <end position="981"/>
    </location>
</feature>
<feature type="compositionally biased region" description="Polar residues" evidence="1">
    <location>
        <begin position="348"/>
        <end position="360"/>
    </location>
</feature>
<accession>A0A0H5R8Y3</accession>
<feature type="region of interest" description="Disordered" evidence="1">
    <location>
        <begin position="479"/>
        <end position="501"/>
    </location>
</feature>
<protein>
    <submittedName>
        <fullName evidence="2">Uncharacterized protein</fullName>
    </submittedName>
</protein>
<feature type="compositionally biased region" description="Low complexity" evidence="1">
    <location>
        <begin position="1034"/>
        <end position="1052"/>
    </location>
</feature>
<feature type="compositionally biased region" description="Low complexity" evidence="1">
    <location>
        <begin position="595"/>
        <end position="611"/>
    </location>
</feature>
<name>A0A0H5R8Y3_9EUKA</name>
<feature type="compositionally biased region" description="Polar residues" evidence="1">
    <location>
        <begin position="544"/>
        <end position="556"/>
    </location>
</feature>
<dbReference type="EMBL" id="HACM01009730">
    <property type="protein sequence ID" value="CRZ10172.1"/>
    <property type="molecule type" value="Transcribed_RNA"/>
</dbReference>
<feature type="region of interest" description="Disordered" evidence="1">
    <location>
        <begin position="589"/>
        <end position="612"/>
    </location>
</feature>
<feature type="region of interest" description="Disordered" evidence="1">
    <location>
        <begin position="877"/>
        <end position="897"/>
    </location>
</feature>
<dbReference type="GO" id="GO:0006405">
    <property type="term" value="P:RNA export from nucleus"/>
    <property type="evidence" value="ECO:0007669"/>
    <property type="project" value="TreeGrafter"/>
</dbReference>
<evidence type="ECO:0000256" key="1">
    <source>
        <dbReference type="SAM" id="MobiDB-lite"/>
    </source>
</evidence>
<feature type="region of interest" description="Disordered" evidence="1">
    <location>
        <begin position="517"/>
        <end position="564"/>
    </location>
</feature>
<feature type="region of interest" description="Disordered" evidence="1">
    <location>
        <begin position="1015"/>
        <end position="1091"/>
    </location>
</feature>
<feature type="region of interest" description="Disordered" evidence="1">
    <location>
        <begin position="282"/>
        <end position="397"/>
    </location>
</feature>
<dbReference type="PANTHER" id="PTHR23193">
    <property type="entry name" value="NUCLEAR PORE COMPLEX PROTEIN NUP"/>
    <property type="match status" value="1"/>
</dbReference>
<dbReference type="GO" id="GO:0006606">
    <property type="term" value="P:protein import into nucleus"/>
    <property type="evidence" value="ECO:0007669"/>
    <property type="project" value="TreeGrafter"/>
</dbReference>
<dbReference type="PANTHER" id="PTHR23193:SF5">
    <property type="entry name" value="NUCLEAR ENVELOPE PORE MEMBRANE PROTEIN POM 121C-RELATED"/>
    <property type="match status" value="1"/>
</dbReference>
<feature type="compositionally biased region" description="Basic and acidic residues" evidence="1">
    <location>
        <begin position="306"/>
        <end position="316"/>
    </location>
</feature>
<dbReference type="InterPro" id="IPR026054">
    <property type="entry name" value="Nucleoporin"/>
</dbReference>
<proteinExistence type="predicted"/>
<feature type="compositionally biased region" description="Low complexity" evidence="1">
    <location>
        <begin position="920"/>
        <end position="941"/>
    </location>
</feature>
<dbReference type="GO" id="GO:0008139">
    <property type="term" value="F:nuclear localization sequence binding"/>
    <property type="evidence" value="ECO:0007669"/>
    <property type="project" value="TreeGrafter"/>
</dbReference>
<feature type="compositionally biased region" description="Polar residues" evidence="1">
    <location>
        <begin position="387"/>
        <end position="397"/>
    </location>
</feature>
<organism evidence="2">
    <name type="scientific">Spongospora subterranea</name>
    <dbReference type="NCBI Taxonomy" id="70186"/>
    <lineage>
        <taxon>Eukaryota</taxon>
        <taxon>Sar</taxon>
        <taxon>Rhizaria</taxon>
        <taxon>Endomyxa</taxon>
        <taxon>Phytomyxea</taxon>
        <taxon>Plasmodiophorida</taxon>
        <taxon>Plasmodiophoridae</taxon>
        <taxon>Spongospora</taxon>
    </lineage>
</organism>
<evidence type="ECO:0000313" key="2">
    <source>
        <dbReference type="EMBL" id="CRZ10172.1"/>
    </source>
</evidence>
<sequence>MSYGRMRPEPARRTTPYDRRNIELRTPSYPEIAPSKPFWSRLVDSVYSFIKPSTFDARFNAEHETEPSQAESVEVALETPIHNKSEAPSVKWKGRDISDFTYGEIRQIVSEEGLPLSTNRESMQASLIRHAKERARNHANGINSLKRRPSDSREALDEAMMKKAKVGFSKAEFDRYMSVMKENLVASEEAAEFSDSERSPTQRRLVSQFNNTLRRPSVAPVHRMTSQRPTRRDSLSGPVHGPIHLSFPQMQTSTHDIRDLSCTSKTARSILSSMNAMSVPLIRSEDLGSRSRLQPRTPFRVPARHKQAEQPVEKPSFKLRPPPPPASLASQPASQTEKASDKLETVPAASTTEIGSNKSPAINEPKTSPKKGTTASFGPPFSIPTPEANTASSGVSFTLPSTGSSGFGAPASANVSAPSQQESSLCPVCELDLDDVDHSECRQPEAPSTAPASCVLKPFDPSKPSMFSFQLPAIQDQALSENDSRAKSESTPKFSFSSGVPVSGSVPAPTFATFVTSSTQNSAPKVVPEPSDTKQGDEVPARSQIKQNPGTTSETTFGFPKDLEVPANSCIKNSEAFVTKRVRQESNTFAGSSLSPAQEQPAASLPSSSSAKIGVNQPSAATFAFIPSAEISKPSVSPVKPVEKINTPSSLFEGSVSTPKVQPGAAFEFKPAPFPSVEPTKTAATPAFSFGTPSLASGSSISSSTPAIPAPEVDNPTTAPISFSFGSAVQPPSSAPASFSAPIFNVGKSVTSANFDSGAGPSMSVDGDSDSISPTFPVAPASSAASGFKFSSHSAPFGTSSDTAAPFGTSSTAAAAPLQLGSSAATTAPTGAQFGTSISAAPLQFGMTPSTLFGASATSTVAPTLFGSQFDSKPTAPSAGFGAAPASGAAPHFGTSSSTVPASAAAPLFGTSSSAAPASDAAPLFGTSTSASPSPFAPSTGGIFGSSQQSTQFAFNANNNFGATAPPALSSLGSSNQTSSGFESTPAPSTGFGFGGPAASTEKPFQFPSFQQTGQFQPGGTFPSPAQATPTPAFQGFSSQPVQQQPQLGQQQFAPAFSFEPGAEGLGASFSHGVSSQGRAMVKAKRSVRKR</sequence>
<feature type="region of interest" description="Disordered" evidence="1">
    <location>
        <begin position="219"/>
        <end position="238"/>
    </location>
</feature>
<reference evidence="2" key="1">
    <citation type="submission" date="2015-04" db="EMBL/GenBank/DDBJ databases">
        <title>The genome sequence of the plant pathogenic Rhizarian Plasmodiophora brassicae reveals insights in its biotrophic life cycle and the origin of chitin synthesis.</title>
        <authorList>
            <person name="Schwelm A."/>
            <person name="Fogelqvist J."/>
            <person name="Knaust A."/>
            <person name="Julke S."/>
            <person name="Lilja T."/>
            <person name="Dhandapani V."/>
            <person name="Bonilla-Rosso G."/>
            <person name="Karlsson M."/>
            <person name="Shevchenko A."/>
            <person name="Choi S.R."/>
            <person name="Kim H.G."/>
            <person name="Park J.Y."/>
            <person name="Lim Y.P."/>
            <person name="Ludwig-Muller J."/>
            <person name="Dixelius C."/>
        </authorList>
    </citation>
    <scope>NUCLEOTIDE SEQUENCE</scope>
    <source>
        <tissue evidence="2">Potato root galls</tissue>
    </source>
</reference>
<dbReference type="GO" id="GO:0005643">
    <property type="term" value="C:nuclear pore"/>
    <property type="evidence" value="ECO:0007669"/>
    <property type="project" value="TreeGrafter"/>
</dbReference>
<feature type="compositionally biased region" description="Basic and acidic residues" evidence="1">
    <location>
        <begin position="531"/>
        <end position="540"/>
    </location>
</feature>
<dbReference type="GO" id="GO:0017056">
    <property type="term" value="F:structural constituent of nuclear pore"/>
    <property type="evidence" value="ECO:0007669"/>
    <property type="project" value="TreeGrafter"/>
</dbReference>
<feature type="region of interest" description="Disordered" evidence="1">
    <location>
        <begin position="920"/>
        <end position="943"/>
    </location>
</feature>
<feature type="compositionally biased region" description="Basic residues" evidence="1">
    <location>
        <begin position="1082"/>
        <end position="1091"/>
    </location>
</feature>
<dbReference type="AlphaFoldDB" id="A0A0H5R8Y3"/>
<feature type="region of interest" description="Disordered" evidence="1">
    <location>
        <begin position="968"/>
        <end position="1003"/>
    </location>
</feature>